<comment type="cofactor">
    <cofactor evidence="1 8">
        <name>Mg(2+)</name>
        <dbReference type="ChEBI" id="CHEBI:18420"/>
    </cofactor>
</comment>
<comment type="similarity">
    <text evidence="7 8">Belongs to the PINc/VapC protein family.</text>
</comment>
<dbReference type="GO" id="GO:0090729">
    <property type="term" value="F:toxin activity"/>
    <property type="evidence" value="ECO:0007669"/>
    <property type="project" value="UniProtKB-KW"/>
</dbReference>
<keyword evidence="8" id="KW-0800">Toxin</keyword>
<dbReference type="SUPFAM" id="SSF88723">
    <property type="entry name" value="PIN domain-like"/>
    <property type="match status" value="1"/>
</dbReference>
<evidence type="ECO:0000256" key="6">
    <source>
        <dbReference type="ARBA" id="ARBA00022842"/>
    </source>
</evidence>
<proteinExistence type="inferred from homology"/>
<evidence type="ECO:0000256" key="2">
    <source>
        <dbReference type="ARBA" id="ARBA00022649"/>
    </source>
</evidence>
<keyword evidence="5 8" id="KW-0378">Hydrolase</keyword>
<keyword evidence="6 8" id="KW-0460">Magnesium</keyword>
<organism evidence="10 11">
    <name type="scientific">Flexivirga caeni</name>
    <dbReference type="NCBI Taxonomy" id="2294115"/>
    <lineage>
        <taxon>Bacteria</taxon>
        <taxon>Bacillati</taxon>
        <taxon>Actinomycetota</taxon>
        <taxon>Actinomycetes</taxon>
        <taxon>Micrococcales</taxon>
        <taxon>Dermacoccaceae</taxon>
        <taxon>Flexivirga</taxon>
    </lineage>
</organism>
<name>A0A3M9MGG2_9MICO</name>
<dbReference type="AlphaFoldDB" id="A0A3M9MGG2"/>
<dbReference type="PANTHER" id="PTHR33653">
    <property type="entry name" value="RIBONUCLEASE VAPC2"/>
    <property type="match status" value="1"/>
</dbReference>
<sequence>MASRAEQWLVDKSAYQRLADSTEVDVWLARLQRGLLRVAAVTVLELGYSARGARDWDQFRRRPPLSLMPPVFMSAFTESRAIEVQGLLAARGHHRGPGVSDLILAAIAEEQGLTLLHVDRDFELIAEVTGQPIERLAGEF</sequence>
<feature type="binding site" evidence="8">
    <location>
        <position position="11"/>
    </location>
    <ligand>
        <name>Mg(2+)</name>
        <dbReference type="ChEBI" id="CHEBI:18420"/>
    </ligand>
</feature>
<dbReference type="CDD" id="cd18755">
    <property type="entry name" value="PIN_MtVapC3_VapC21-like"/>
    <property type="match status" value="1"/>
</dbReference>
<dbReference type="InterPro" id="IPR002716">
    <property type="entry name" value="PIN_dom"/>
</dbReference>
<gene>
    <name evidence="8" type="primary">vapC</name>
    <name evidence="10" type="ORF">EFY87_04565</name>
</gene>
<reference evidence="10 11" key="1">
    <citation type="submission" date="2018-11" db="EMBL/GenBank/DDBJ databases">
        <title>Draft genome of Simplicispira Flexivirga sp. BO-16.</title>
        <authorList>
            <person name="Im W.T."/>
        </authorList>
    </citation>
    <scope>NUCLEOTIDE SEQUENCE [LARGE SCALE GENOMIC DNA]</scope>
    <source>
        <strain evidence="10 11">BO-16</strain>
    </source>
</reference>
<keyword evidence="4 8" id="KW-0479">Metal-binding</keyword>
<dbReference type="GO" id="GO:0000287">
    <property type="term" value="F:magnesium ion binding"/>
    <property type="evidence" value="ECO:0007669"/>
    <property type="project" value="UniProtKB-UniRule"/>
</dbReference>
<accession>A0A3M9MGG2</accession>
<evidence type="ECO:0000313" key="10">
    <source>
        <dbReference type="EMBL" id="RNI24247.1"/>
    </source>
</evidence>
<evidence type="ECO:0000313" key="11">
    <source>
        <dbReference type="Proteomes" id="UP000271678"/>
    </source>
</evidence>
<dbReference type="InterPro" id="IPR050556">
    <property type="entry name" value="Type_II_TA_system_RNase"/>
</dbReference>
<dbReference type="InterPro" id="IPR029060">
    <property type="entry name" value="PIN-like_dom_sf"/>
</dbReference>
<comment type="caution">
    <text evidence="10">The sequence shown here is derived from an EMBL/GenBank/DDBJ whole genome shotgun (WGS) entry which is preliminary data.</text>
</comment>
<evidence type="ECO:0000256" key="3">
    <source>
        <dbReference type="ARBA" id="ARBA00022722"/>
    </source>
</evidence>
<evidence type="ECO:0000256" key="5">
    <source>
        <dbReference type="ARBA" id="ARBA00022801"/>
    </source>
</evidence>
<dbReference type="GO" id="GO:0004540">
    <property type="term" value="F:RNA nuclease activity"/>
    <property type="evidence" value="ECO:0007669"/>
    <property type="project" value="InterPro"/>
</dbReference>
<dbReference type="PANTHER" id="PTHR33653:SF1">
    <property type="entry name" value="RIBONUCLEASE VAPC2"/>
    <property type="match status" value="1"/>
</dbReference>
<dbReference type="Proteomes" id="UP000271678">
    <property type="component" value="Unassembled WGS sequence"/>
</dbReference>
<keyword evidence="3 8" id="KW-0540">Nuclease</keyword>
<evidence type="ECO:0000256" key="8">
    <source>
        <dbReference type="HAMAP-Rule" id="MF_00265"/>
    </source>
</evidence>
<dbReference type="RefSeq" id="WP_123270290.1">
    <property type="nucleotide sequence ID" value="NZ_RJJQ01000003.1"/>
</dbReference>
<dbReference type="EMBL" id="RJJQ01000003">
    <property type="protein sequence ID" value="RNI24247.1"/>
    <property type="molecule type" value="Genomic_DNA"/>
</dbReference>
<dbReference type="OrthoDB" id="5185254at2"/>
<dbReference type="InterPro" id="IPR022907">
    <property type="entry name" value="VapC_family"/>
</dbReference>
<comment type="function">
    <text evidence="8">Toxic component of a toxin-antitoxin (TA) system. An RNase.</text>
</comment>
<dbReference type="HAMAP" id="MF_00265">
    <property type="entry name" value="VapC_Nob1"/>
    <property type="match status" value="1"/>
</dbReference>
<evidence type="ECO:0000259" key="9">
    <source>
        <dbReference type="Pfam" id="PF01850"/>
    </source>
</evidence>
<dbReference type="Pfam" id="PF01850">
    <property type="entry name" value="PIN"/>
    <property type="match status" value="1"/>
</dbReference>
<dbReference type="Gene3D" id="3.40.50.1010">
    <property type="entry name" value="5'-nuclease"/>
    <property type="match status" value="1"/>
</dbReference>
<dbReference type="GO" id="GO:0016787">
    <property type="term" value="F:hydrolase activity"/>
    <property type="evidence" value="ECO:0007669"/>
    <property type="project" value="UniProtKB-KW"/>
</dbReference>
<evidence type="ECO:0000256" key="7">
    <source>
        <dbReference type="ARBA" id="ARBA00038093"/>
    </source>
</evidence>
<evidence type="ECO:0000256" key="4">
    <source>
        <dbReference type="ARBA" id="ARBA00022723"/>
    </source>
</evidence>
<protein>
    <recommendedName>
        <fullName evidence="8">Ribonuclease VapC</fullName>
        <shortName evidence="8">RNase VapC</shortName>
        <ecNumber evidence="8">3.1.-.-</ecNumber>
    </recommendedName>
    <alternativeName>
        <fullName evidence="8">Toxin VapC</fullName>
    </alternativeName>
</protein>
<evidence type="ECO:0000256" key="1">
    <source>
        <dbReference type="ARBA" id="ARBA00001946"/>
    </source>
</evidence>
<keyword evidence="11" id="KW-1185">Reference proteome</keyword>
<feature type="domain" description="PIN" evidence="9">
    <location>
        <begin position="21"/>
        <end position="127"/>
    </location>
</feature>
<dbReference type="EC" id="3.1.-.-" evidence="8"/>
<keyword evidence="2 8" id="KW-1277">Toxin-antitoxin system</keyword>
<feature type="binding site" evidence="8">
    <location>
        <position position="101"/>
    </location>
    <ligand>
        <name>Mg(2+)</name>
        <dbReference type="ChEBI" id="CHEBI:18420"/>
    </ligand>
</feature>